<keyword evidence="2" id="KW-1185">Reference proteome</keyword>
<accession>A0AAV4D3T2</accession>
<reference evidence="1 2" key="1">
    <citation type="journal article" date="2021" name="Elife">
        <title>Chloroplast acquisition without the gene transfer in kleptoplastic sea slugs, Plakobranchus ocellatus.</title>
        <authorList>
            <person name="Maeda T."/>
            <person name="Takahashi S."/>
            <person name="Yoshida T."/>
            <person name="Shimamura S."/>
            <person name="Takaki Y."/>
            <person name="Nagai Y."/>
            <person name="Toyoda A."/>
            <person name="Suzuki Y."/>
            <person name="Arimoto A."/>
            <person name="Ishii H."/>
            <person name="Satoh N."/>
            <person name="Nishiyama T."/>
            <person name="Hasebe M."/>
            <person name="Maruyama T."/>
            <person name="Minagawa J."/>
            <person name="Obokata J."/>
            <person name="Shigenobu S."/>
        </authorList>
    </citation>
    <scope>NUCLEOTIDE SEQUENCE [LARGE SCALE GENOMIC DNA]</scope>
</reference>
<evidence type="ECO:0000313" key="2">
    <source>
        <dbReference type="Proteomes" id="UP000735302"/>
    </source>
</evidence>
<comment type="caution">
    <text evidence="1">The sequence shown here is derived from an EMBL/GenBank/DDBJ whole genome shotgun (WGS) entry which is preliminary data.</text>
</comment>
<organism evidence="1 2">
    <name type="scientific">Plakobranchus ocellatus</name>
    <dbReference type="NCBI Taxonomy" id="259542"/>
    <lineage>
        <taxon>Eukaryota</taxon>
        <taxon>Metazoa</taxon>
        <taxon>Spiralia</taxon>
        <taxon>Lophotrochozoa</taxon>
        <taxon>Mollusca</taxon>
        <taxon>Gastropoda</taxon>
        <taxon>Heterobranchia</taxon>
        <taxon>Euthyneura</taxon>
        <taxon>Panpulmonata</taxon>
        <taxon>Sacoglossa</taxon>
        <taxon>Placobranchoidea</taxon>
        <taxon>Plakobranchidae</taxon>
        <taxon>Plakobranchus</taxon>
    </lineage>
</organism>
<dbReference type="Proteomes" id="UP000735302">
    <property type="component" value="Unassembled WGS sequence"/>
</dbReference>
<dbReference type="EMBL" id="BLXT01007347">
    <property type="protein sequence ID" value="GFO38693.1"/>
    <property type="molecule type" value="Genomic_DNA"/>
</dbReference>
<gene>
    <name evidence="1" type="ORF">PoB_006519800</name>
</gene>
<sequence>MKSNISLIKVDSCLDTPVEGRAGDPPGGHSRLGFGSSRDYGAAGLLGLRCDVFSNLMTRVFWKNHYLLLVRREDASRLLLARFTGGVVVEVEEWEGGGMETRKSLSGVGKSLRSQDASVSRDRLRAWLCRYLLVTWDVAVMQRHLLIAGSKYPTAGDMAV</sequence>
<evidence type="ECO:0000313" key="1">
    <source>
        <dbReference type="EMBL" id="GFO38693.1"/>
    </source>
</evidence>
<protein>
    <submittedName>
        <fullName evidence="1">Uncharacterized protein</fullName>
    </submittedName>
</protein>
<dbReference type="AlphaFoldDB" id="A0AAV4D3T2"/>
<proteinExistence type="predicted"/>
<name>A0AAV4D3T2_9GAST</name>